<dbReference type="Proteomes" id="UP000652761">
    <property type="component" value="Unassembled WGS sequence"/>
</dbReference>
<dbReference type="GO" id="GO:0016491">
    <property type="term" value="F:oxidoreductase activity"/>
    <property type="evidence" value="ECO:0007669"/>
    <property type="project" value="InterPro"/>
</dbReference>
<dbReference type="GO" id="GO:0009534">
    <property type="term" value="C:chloroplast thylakoid"/>
    <property type="evidence" value="ECO:0007669"/>
    <property type="project" value="TreeGrafter"/>
</dbReference>
<dbReference type="PRINTS" id="PR00419">
    <property type="entry name" value="ADXRDTASE"/>
</dbReference>
<dbReference type="Pfam" id="PF01593">
    <property type="entry name" value="Amino_oxidase"/>
    <property type="match status" value="2"/>
</dbReference>
<dbReference type="SUPFAM" id="SSF54373">
    <property type="entry name" value="FAD-linked reductases, C-terminal domain"/>
    <property type="match status" value="1"/>
</dbReference>
<dbReference type="SUPFAM" id="SSF51905">
    <property type="entry name" value="FAD/NAD(P)-binding domain"/>
    <property type="match status" value="1"/>
</dbReference>
<evidence type="ECO:0000259" key="1">
    <source>
        <dbReference type="Pfam" id="PF01593"/>
    </source>
</evidence>
<accession>A0A843TNV8</accession>
<proteinExistence type="predicted"/>
<evidence type="ECO:0000313" key="2">
    <source>
        <dbReference type="EMBL" id="MQL71133.1"/>
    </source>
</evidence>
<organism evidence="2 3">
    <name type="scientific">Colocasia esculenta</name>
    <name type="common">Wild taro</name>
    <name type="synonym">Arum esculentum</name>
    <dbReference type="NCBI Taxonomy" id="4460"/>
    <lineage>
        <taxon>Eukaryota</taxon>
        <taxon>Viridiplantae</taxon>
        <taxon>Streptophyta</taxon>
        <taxon>Embryophyta</taxon>
        <taxon>Tracheophyta</taxon>
        <taxon>Spermatophyta</taxon>
        <taxon>Magnoliopsida</taxon>
        <taxon>Liliopsida</taxon>
        <taxon>Araceae</taxon>
        <taxon>Aroideae</taxon>
        <taxon>Colocasieae</taxon>
        <taxon>Colocasia</taxon>
    </lineage>
</organism>
<dbReference type="Gene3D" id="3.50.50.60">
    <property type="entry name" value="FAD/NAD(P)-binding domain"/>
    <property type="match status" value="1"/>
</dbReference>
<feature type="domain" description="Amine oxidase" evidence="1">
    <location>
        <begin position="169"/>
        <end position="394"/>
    </location>
</feature>
<dbReference type="PANTHER" id="PTHR42923:SF44">
    <property type="entry name" value="PROTOPORPHYRINOGEN OXIDASE 2, CHLOROPLASTIC_MITOCHONDRIAL"/>
    <property type="match status" value="1"/>
</dbReference>
<name>A0A843TNV8_COLES</name>
<dbReference type="Gene3D" id="3.40.50.720">
    <property type="entry name" value="NAD(P)-binding Rossmann-like Domain"/>
    <property type="match status" value="1"/>
</dbReference>
<dbReference type="InterPro" id="IPR002937">
    <property type="entry name" value="Amino_oxidase"/>
</dbReference>
<evidence type="ECO:0000313" key="3">
    <source>
        <dbReference type="Proteomes" id="UP000652761"/>
    </source>
</evidence>
<protein>
    <recommendedName>
        <fullName evidence="1">Amine oxidase domain-containing protein</fullName>
    </recommendedName>
</protein>
<dbReference type="InterPro" id="IPR050464">
    <property type="entry name" value="Zeta_carotene_desat/Oxidored"/>
</dbReference>
<comment type="caution">
    <text evidence="2">The sequence shown here is derived from an EMBL/GenBank/DDBJ whole genome shotgun (WGS) entry which is preliminary data.</text>
</comment>
<dbReference type="PANTHER" id="PTHR42923">
    <property type="entry name" value="PROTOPORPHYRINOGEN OXIDASE"/>
    <property type="match status" value="1"/>
</dbReference>
<gene>
    <name evidence="2" type="ORF">Taro_003457</name>
</gene>
<reference evidence="2" key="1">
    <citation type="submission" date="2017-07" db="EMBL/GenBank/DDBJ databases">
        <title>Taro Niue Genome Assembly and Annotation.</title>
        <authorList>
            <person name="Atibalentja N."/>
            <person name="Keating K."/>
            <person name="Fields C.J."/>
        </authorList>
    </citation>
    <scope>NUCLEOTIDE SEQUENCE</scope>
    <source>
        <strain evidence="2">Niue_2</strain>
        <tissue evidence="2">Leaf</tissue>
    </source>
</reference>
<dbReference type="Gene3D" id="3.90.660.20">
    <property type="entry name" value="Protoporphyrinogen oxidase, mitochondrial, domain 2"/>
    <property type="match status" value="1"/>
</dbReference>
<sequence length="436" mass="48347">MAPEDAKGVTTGAVRSVAVVGGGVSGLAAAYKLKSNGLRVTVFEAEGRAGGKIRSGSQEGLIWDEGANTMTESEEEVKQLLNDTGLREKQQYPILQNKRYIVRDGVPELFMILLEPLLWRNSRGRGKSLRVSTENSEERFGSVIIGAIRSKLSGKRKGNKVNELPGKTRSRRGSFSFRGGMQTLIDTLCGEIGSENLKLNTEVLSLACNIDGNTSFPDWRISIASDRDNQRDHLKDWSFDAIIMTAPLCNVQEMKFTRRGMPFMLDFLPKVTYMPLSVLITSFRKDDVKKPLEGFGVLVPSKEQESGLKTLGTLFSSMMFPDRAPSDQYLYTTFIGGSRNRDLAGASPEELKKIVLSDLHKLLGIDGQPKFIKHVYWRNAFPLYGLDYSSVIEAIDKMEQRNHRDGLSVGKVIASGYKAADRVISYLNASVKQETT</sequence>
<keyword evidence="3" id="KW-1185">Reference proteome</keyword>
<dbReference type="AlphaFoldDB" id="A0A843TNV8"/>
<dbReference type="InterPro" id="IPR036188">
    <property type="entry name" value="FAD/NAD-bd_sf"/>
</dbReference>
<dbReference type="OrthoDB" id="419752at2759"/>
<feature type="domain" description="Amine oxidase" evidence="1">
    <location>
        <begin position="24"/>
        <end position="124"/>
    </location>
</feature>
<dbReference type="EMBL" id="NMUH01000089">
    <property type="protein sequence ID" value="MQL71133.1"/>
    <property type="molecule type" value="Genomic_DNA"/>
</dbReference>